<keyword evidence="9" id="KW-0413">Isomerase</keyword>
<dbReference type="EMBL" id="WTYN01000001">
    <property type="protein sequence ID" value="MXO62682.1"/>
    <property type="molecule type" value="Genomic_DNA"/>
</dbReference>
<gene>
    <name evidence="9" type="ORF">GRI48_06625</name>
</gene>
<dbReference type="InterPro" id="IPR046357">
    <property type="entry name" value="PPIase_dom_sf"/>
</dbReference>
<comment type="similarity">
    <text evidence="2">Belongs to the PpiC/parvulin rotamase family.</text>
</comment>
<dbReference type="RefSeq" id="WP_160673137.1">
    <property type="nucleotide sequence ID" value="NZ_WTYN01000001.1"/>
</dbReference>
<protein>
    <recommendedName>
        <fullName evidence="4">Parvulin-like PPIase</fullName>
        <ecNumber evidence="3">5.2.1.8</ecNumber>
    </recommendedName>
    <alternativeName>
        <fullName evidence="6">Peptidyl-prolyl cis-trans isomerase plp</fullName>
    </alternativeName>
    <alternativeName>
        <fullName evidence="7">Rotamase plp</fullName>
    </alternativeName>
</protein>
<evidence type="ECO:0000256" key="3">
    <source>
        <dbReference type="ARBA" id="ARBA00013194"/>
    </source>
</evidence>
<comment type="caution">
    <text evidence="9">The sequence shown here is derived from an EMBL/GenBank/DDBJ whole genome shotgun (WGS) entry which is preliminary data.</text>
</comment>
<dbReference type="Gene3D" id="3.10.50.40">
    <property type="match status" value="1"/>
</dbReference>
<dbReference type="Proteomes" id="UP000445582">
    <property type="component" value="Unassembled WGS sequence"/>
</dbReference>
<sequence>MHRPSWTREPLVHFLFGGALLFAFFAWRGEEADPASRTIAVGRAEQAALAQRFEATMRRPPTDAELDTLVDQYVREEVLYREALRLGLDRDDAVVRRRLAQKMDEIAGARAETAPLDDAVLRKWLATHPERFASDTAFTFDQLWFENRDDADTALAKLRAGADWEKLGQTIDLPRTVEARPARDVASRYGTEFLAALRSGKADGRWSGPIRSGFGWHLVRLEEAAIGAVPSFEDLRADVENDWRSSTISQRREDAYRVLRDGYTVTVAE</sequence>
<dbReference type="EC" id="5.2.1.8" evidence="3"/>
<proteinExistence type="inferred from homology"/>
<organism evidence="9 10">
    <name type="scientific">Qipengyuania oceanensis</name>
    <dbReference type="NCBI Taxonomy" id="1463597"/>
    <lineage>
        <taxon>Bacteria</taxon>
        <taxon>Pseudomonadati</taxon>
        <taxon>Pseudomonadota</taxon>
        <taxon>Alphaproteobacteria</taxon>
        <taxon>Sphingomonadales</taxon>
        <taxon>Erythrobacteraceae</taxon>
        <taxon>Qipengyuania</taxon>
    </lineage>
</organism>
<evidence type="ECO:0000256" key="5">
    <source>
        <dbReference type="ARBA" id="ARBA00023110"/>
    </source>
</evidence>
<evidence type="ECO:0000256" key="4">
    <source>
        <dbReference type="ARBA" id="ARBA00018370"/>
    </source>
</evidence>
<dbReference type="GO" id="GO:0003755">
    <property type="term" value="F:peptidyl-prolyl cis-trans isomerase activity"/>
    <property type="evidence" value="ECO:0007669"/>
    <property type="project" value="UniProtKB-KW"/>
</dbReference>
<evidence type="ECO:0000256" key="7">
    <source>
        <dbReference type="ARBA" id="ARBA00031484"/>
    </source>
</evidence>
<accession>A0A844YFG6</accession>
<evidence type="ECO:0000313" key="9">
    <source>
        <dbReference type="EMBL" id="MXO62682.1"/>
    </source>
</evidence>
<dbReference type="InterPro" id="IPR050245">
    <property type="entry name" value="PrsA_foldase"/>
</dbReference>
<evidence type="ECO:0000256" key="6">
    <source>
        <dbReference type="ARBA" id="ARBA00030642"/>
    </source>
</evidence>
<evidence type="ECO:0000313" key="10">
    <source>
        <dbReference type="Proteomes" id="UP000445582"/>
    </source>
</evidence>
<dbReference type="Pfam" id="PF13145">
    <property type="entry name" value="Rotamase_2"/>
    <property type="match status" value="1"/>
</dbReference>
<dbReference type="SUPFAM" id="SSF54534">
    <property type="entry name" value="FKBP-like"/>
    <property type="match status" value="1"/>
</dbReference>
<keyword evidence="10" id="KW-1185">Reference proteome</keyword>
<evidence type="ECO:0000256" key="2">
    <source>
        <dbReference type="ARBA" id="ARBA00007656"/>
    </source>
</evidence>
<dbReference type="InterPro" id="IPR000297">
    <property type="entry name" value="PPIase_PpiC"/>
</dbReference>
<feature type="domain" description="PpiC" evidence="8">
    <location>
        <begin position="117"/>
        <end position="236"/>
    </location>
</feature>
<evidence type="ECO:0000259" key="8">
    <source>
        <dbReference type="Pfam" id="PF13145"/>
    </source>
</evidence>
<reference evidence="9 10" key="1">
    <citation type="submission" date="2019-12" db="EMBL/GenBank/DDBJ databases">
        <title>Genomic-based taxomic classification of the family Erythrobacteraceae.</title>
        <authorList>
            <person name="Xu L."/>
        </authorList>
    </citation>
    <scope>NUCLEOTIDE SEQUENCE [LARGE SCALE GENOMIC DNA]</scope>
    <source>
        <strain evidence="9 10">MCCC 1A09965</strain>
    </source>
</reference>
<keyword evidence="5" id="KW-0697">Rotamase</keyword>
<dbReference type="PANTHER" id="PTHR47245:SF2">
    <property type="entry name" value="PEPTIDYL-PROLYL CIS-TRANS ISOMERASE HP_0175-RELATED"/>
    <property type="match status" value="1"/>
</dbReference>
<dbReference type="PANTHER" id="PTHR47245">
    <property type="entry name" value="PEPTIDYLPROLYL ISOMERASE"/>
    <property type="match status" value="1"/>
</dbReference>
<comment type="catalytic activity">
    <reaction evidence="1">
        <text>[protein]-peptidylproline (omega=180) = [protein]-peptidylproline (omega=0)</text>
        <dbReference type="Rhea" id="RHEA:16237"/>
        <dbReference type="Rhea" id="RHEA-COMP:10747"/>
        <dbReference type="Rhea" id="RHEA-COMP:10748"/>
        <dbReference type="ChEBI" id="CHEBI:83833"/>
        <dbReference type="ChEBI" id="CHEBI:83834"/>
        <dbReference type="EC" id="5.2.1.8"/>
    </reaction>
</comment>
<dbReference type="OrthoDB" id="196786at2"/>
<name>A0A844YFG6_9SPHN</name>
<evidence type="ECO:0000256" key="1">
    <source>
        <dbReference type="ARBA" id="ARBA00000971"/>
    </source>
</evidence>
<dbReference type="AlphaFoldDB" id="A0A844YFG6"/>